<organism evidence="6 7">
    <name type="scientific">Plasmodium vivax North Korean</name>
    <dbReference type="NCBI Taxonomy" id="1035514"/>
    <lineage>
        <taxon>Eukaryota</taxon>
        <taxon>Sar</taxon>
        <taxon>Alveolata</taxon>
        <taxon>Apicomplexa</taxon>
        <taxon>Aconoidasida</taxon>
        <taxon>Haemosporida</taxon>
        <taxon>Plasmodiidae</taxon>
        <taxon>Plasmodium</taxon>
        <taxon>Plasmodium (Plasmodium)</taxon>
    </lineage>
</organism>
<dbReference type="CDD" id="cd01887">
    <property type="entry name" value="IF2_eIF5B"/>
    <property type="match status" value="1"/>
</dbReference>
<dbReference type="GO" id="GO:0003924">
    <property type="term" value="F:GTPase activity"/>
    <property type="evidence" value="ECO:0007669"/>
    <property type="project" value="InterPro"/>
</dbReference>
<dbReference type="Gene3D" id="2.40.30.10">
    <property type="entry name" value="Translation factors"/>
    <property type="match status" value="1"/>
</dbReference>
<reference evidence="6 7" key="1">
    <citation type="submission" date="2011-09" db="EMBL/GenBank/DDBJ databases">
        <title>The Genome Sequence of Plasmodium vivax North Korean.</title>
        <authorList>
            <consortium name="The Broad Institute Genome Sequencing Platform"/>
            <consortium name="The Broad Institute Genome Sequencing Center for Infectious Disease"/>
            <person name="Neafsey D."/>
            <person name="Carlton J."/>
            <person name="Barnwell J."/>
            <person name="Collins W."/>
            <person name="Escalante A."/>
            <person name="Mullikin J."/>
            <person name="Saul A."/>
            <person name="Guigo R."/>
            <person name="Camara F."/>
            <person name="Young S.K."/>
            <person name="Zeng Q."/>
            <person name="Gargeya S."/>
            <person name="Fitzgerald M."/>
            <person name="Haas B."/>
            <person name="Abouelleil A."/>
            <person name="Alvarado L."/>
            <person name="Arachchi H.M."/>
            <person name="Berlin A."/>
            <person name="Brown A."/>
            <person name="Chapman S.B."/>
            <person name="Chen Z."/>
            <person name="Dunbar C."/>
            <person name="Freedman E."/>
            <person name="Gearin G."/>
            <person name="Gellesch M."/>
            <person name="Goldberg J."/>
            <person name="Griggs A."/>
            <person name="Gujja S."/>
            <person name="Heiman D."/>
            <person name="Howarth C."/>
            <person name="Larson L."/>
            <person name="Lui A."/>
            <person name="MacDonald P.J.P."/>
            <person name="Montmayeur A."/>
            <person name="Murphy C."/>
            <person name="Neiman D."/>
            <person name="Pearson M."/>
            <person name="Priest M."/>
            <person name="Roberts A."/>
            <person name="Saif S."/>
            <person name="Shea T."/>
            <person name="Shenoy N."/>
            <person name="Sisk P."/>
            <person name="Stolte C."/>
            <person name="Sykes S."/>
            <person name="Wortman J."/>
            <person name="Nusbaum C."/>
            <person name="Birren B."/>
        </authorList>
    </citation>
    <scope>NUCLEOTIDE SEQUENCE [LARGE SCALE GENOMIC DNA]</scope>
    <source>
        <strain evidence="6 7">North Korean</strain>
    </source>
</reference>
<keyword evidence="1" id="KW-0547">Nucleotide-binding</keyword>
<dbReference type="EMBL" id="KQ235637">
    <property type="protein sequence ID" value="KMZ96341.1"/>
    <property type="molecule type" value="Genomic_DNA"/>
</dbReference>
<sequence length="424" mass="47004">MKVETPEGQIYRGDYTNFIRLSSVKIKGKNYHLKKSLNSPRELCSEFGIKFLEPKEKKIQRISGNILLPGEDLSTLTLVSKSPVVAVMGHVNHGKTTLLDQIRKTNIASKEYSSITQHISSYQVRTIGGIIADIIVLVVAVDDGVQSQTKEVIRYYREHNLKLIVFANKIDRGGESSLEILKKQLGDENIELEEYGGDTMLLKGSAKNGQGIKELLEAITVLSEVEGFYTTSSLPTVGVILESRIEKGLGPTAEIITTRGILSPGMYLSGEGMRCKVKTILNSNKKKLSSLAPSTPAIISGFDELPLPGSRFLSFNTQEEATKHYKQLNTKEREGYDYKDDSSQIKNSKTVHFSFIIKSKFLGSSEAIKSFILKFGYSVVYIGSGEITETDIKNAKLKNAIILNFEQPVPKKLDLNIESSKITI</sequence>
<proteinExistence type="predicted"/>
<dbReference type="InterPro" id="IPR027417">
    <property type="entry name" value="P-loop_NTPase"/>
</dbReference>
<evidence type="ECO:0000259" key="4">
    <source>
        <dbReference type="Pfam" id="PF11987"/>
    </source>
</evidence>
<dbReference type="Gene3D" id="3.40.50.10050">
    <property type="entry name" value="Translation initiation factor IF- 2, domain 3"/>
    <property type="match status" value="1"/>
</dbReference>
<evidence type="ECO:0000256" key="1">
    <source>
        <dbReference type="ARBA" id="ARBA00022741"/>
    </source>
</evidence>
<dbReference type="InterPro" id="IPR036925">
    <property type="entry name" value="TIF_IF2_dom3_sf"/>
</dbReference>
<dbReference type="InterPro" id="IPR023115">
    <property type="entry name" value="TIF_IF2_dom3"/>
</dbReference>
<evidence type="ECO:0000259" key="3">
    <source>
        <dbReference type="Pfam" id="PF00009"/>
    </source>
</evidence>
<dbReference type="SUPFAM" id="SSF50447">
    <property type="entry name" value="Translation proteins"/>
    <property type="match status" value="1"/>
</dbReference>
<dbReference type="InterPro" id="IPR000795">
    <property type="entry name" value="T_Tr_GTP-bd_dom"/>
</dbReference>
<gene>
    <name evidence="6" type="ORF">PVNG_02479</name>
</gene>
<dbReference type="GO" id="GO:0003743">
    <property type="term" value="F:translation initiation factor activity"/>
    <property type="evidence" value="ECO:0007669"/>
    <property type="project" value="TreeGrafter"/>
</dbReference>
<dbReference type="Pfam" id="PF00009">
    <property type="entry name" value="GTP_EFTU"/>
    <property type="match status" value="1"/>
</dbReference>
<dbReference type="PANTHER" id="PTHR43381">
    <property type="entry name" value="TRANSLATION INITIATION FACTOR IF-2-RELATED"/>
    <property type="match status" value="1"/>
</dbReference>
<name>A0A0J9TMI3_PLAVI</name>
<evidence type="ECO:0000256" key="2">
    <source>
        <dbReference type="ARBA" id="ARBA00023134"/>
    </source>
</evidence>
<evidence type="ECO:0008006" key="8">
    <source>
        <dbReference type="Google" id="ProtNLM"/>
    </source>
</evidence>
<feature type="domain" description="Translation initiation factor IF- 2" evidence="4">
    <location>
        <begin position="332"/>
        <end position="424"/>
    </location>
</feature>
<feature type="domain" description="Elongation factor G-like" evidence="5">
    <location>
        <begin position="237"/>
        <end position="314"/>
    </location>
</feature>
<dbReference type="Pfam" id="PF11987">
    <property type="entry name" value="IF-2"/>
    <property type="match status" value="1"/>
</dbReference>
<dbReference type="Gene3D" id="3.40.50.300">
    <property type="entry name" value="P-loop containing nucleotide triphosphate hydrolases"/>
    <property type="match status" value="2"/>
</dbReference>
<protein>
    <recommendedName>
        <fullName evidence="8">Translation initiation factor IF-2</fullName>
    </recommendedName>
</protein>
<dbReference type="PANTHER" id="PTHR43381:SF5">
    <property type="entry name" value="TR-TYPE G DOMAIN-CONTAINING PROTEIN"/>
    <property type="match status" value="1"/>
</dbReference>
<dbReference type="InterPro" id="IPR053905">
    <property type="entry name" value="EF-G-like_DII"/>
</dbReference>
<evidence type="ECO:0000313" key="7">
    <source>
        <dbReference type="Proteomes" id="UP000053239"/>
    </source>
</evidence>
<dbReference type="InterPro" id="IPR015760">
    <property type="entry name" value="TIF_IF2"/>
</dbReference>
<dbReference type="GO" id="GO:0005737">
    <property type="term" value="C:cytoplasm"/>
    <property type="evidence" value="ECO:0007669"/>
    <property type="project" value="TreeGrafter"/>
</dbReference>
<dbReference type="Pfam" id="PF22042">
    <property type="entry name" value="EF-G_D2"/>
    <property type="match status" value="1"/>
</dbReference>
<dbReference type="InterPro" id="IPR009000">
    <property type="entry name" value="Transl_B-barrel_sf"/>
</dbReference>
<accession>A0A0J9TMI3</accession>
<dbReference type="SUPFAM" id="SSF52540">
    <property type="entry name" value="P-loop containing nucleoside triphosphate hydrolases"/>
    <property type="match status" value="1"/>
</dbReference>
<evidence type="ECO:0000313" key="6">
    <source>
        <dbReference type="EMBL" id="KMZ96341.1"/>
    </source>
</evidence>
<dbReference type="GO" id="GO:0005525">
    <property type="term" value="F:GTP binding"/>
    <property type="evidence" value="ECO:0007669"/>
    <property type="project" value="UniProtKB-KW"/>
</dbReference>
<feature type="domain" description="Tr-type G" evidence="3">
    <location>
        <begin position="128"/>
        <end position="220"/>
    </location>
</feature>
<dbReference type="SUPFAM" id="SSF52156">
    <property type="entry name" value="Initiation factor IF2/eIF5b, domain 3"/>
    <property type="match status" value="1"/>
</dbReference>
<evidence type="ECO:0000259" key="5">
    <source>
        <dbReference type="Pfam" id="PF22042"/>
    </source>
</evidence>
<keyword evidence="2" id="KW-0342">GTP-binding</keyword>
<dbReference type="Proteomes" id="UP000053239">
    <property type="component" value="Unassembled WGS sequence"/>
</dbReference>
<dbReference type="AlphaFoldDB" id="A0A0J9TMI3"/>